<organism evidence="2 3">
    <name type="scientific">Dichotomicrobium thermohalophilum</name>
    <dbReference type="NCBI Taxonomy" id="933063"/>
    <lineage>
        <taxon>Bacteria</taxon>
        <taxon>Pseudomonadati</taxon>
        <taxon>Pseudomonadota</taxon>
        <taxon>Alphaproteobacteria</taxon>
        <taxon>Hyphomicrobiales</taxon>
        <taxon>Hyphomicrobiaceae</taxon>
        <taxon>Dichotomicrobium</taxon>
    </lineage>
</organism>
<dbReference type="Proteomes" id="UP000266273">
    <property type="component" value="Unassembled WGS sequence"/>
</dbReference>
<name>A0A397QAM6_9HYPH</name>
<dbReference type="SUPFAM" id="SSF51735">
    <property type="entry name" value="NAD(P)-binding Rossmann-fold domains"/>
    <property type="match status" value="1"/>
</dbReference>
<sequence>MKVVIFGASKGIGLETVRRALEAGYQVRAFARSASAIPDTHPNLEKVDGDALDPEAVRAAIGPGDVVIQALGVSLTPQNVISPVTLFSNATRVLVDAMKEVGATRLICVTGFGAGDSAGRGGFFYQAFGRQGLLKRAYDDKDIQEWIIRRSGLDWTIVRPGILTDGPHTGRYQVLNDPREWRVGKISRANVADFLVKQVESDAHICDTPVLIE</sequence>
<dbReference type="CDD" id="cd05244">
    <property type="entry name" value="BVR-B_like_SDR_a"/>
    <property type="match status" value="1"/>
</dbReference>
<dbReference type="PANTHER" id="PTHR43355:SF2">
    <property type="entry name" value="FLAVIN REDUCTASE (NADPH)"/>
    <property type="match status" value="1"/>
</dbReference>
<dbReference type="PANTHER" id="PTHR43355">
    <property type="entry name" value="FLAVIN REDUCTASE (NADPH)"/>
    <property type="match status" value="1"/>
</dbReference>
<proteinExistence type="predicted"/>
<evidence type="ECO:0000259" key="1">
    <source>
        <dbReference type="Pfam" id="PF13460"/>
    </source>
</evidence>
<dbReference type="Pfam" id="PF13460">
    <property type="entry name" value="NAD_binding_10"/>
    <property type="match status" value="1"/>
</dbReference>
<dbReference type="EMBL" id="QXDF01000001">
    <property type="protein sequence ID" value="RIA55271.1"/>
    <property type="molecule type" value="Genomic_DNA"/>
</dbReference>
<feature type="domain" description="NAD(P)-binding" evidence="1">
    <location>
        <begin position="7"/>
        <end position="201"/>
    </location>
</feature>
<dbReference type="OrthoDB" id="7352421at2"/>
<evidence type="ECO:0000313" key="3">
    <source>
        <dbReference type="Proteomes" id="UP000266273"/>
    </source>
</evidence>
<protein>
    <submittedName>
        <fullName evidence="2">Putative NADH-flavin reductase</fullName>
    </submittedName>
</protein>
<dbReference type="Gene3D" id="3.40.50.720">
    <property type="entry name" value="NAD(P)-binding Rossmann-like Domain"/>
    <property type="match status" value="1"/>
</dbReference>
<dbReference type="InterPro" id="IPR051606">
    <property type="entry name" value="Polyketide_Oxido-like"/>
</dbReference>
<dbReference type="GO" id="GO:0042602">
    <property type="term" value="F:riboflavin reductase (NADPH) activity"/>
    <property type="evidence" value="ECO:0007669"/>
    <property type="project" value="TreeGrafter"/>
</dbReference>
<dbReference type="InterPro" id="IPR036291">
    <property type="entry name" value="NAD(P)-bd_dom_sf"/>
</dbReference>
<reference evidence="2 3" key="1">
    <citation type="submission" date="2018-08" db="EMBL/GenBank/DDBJ databases">
        <title>Genomic Encyclopedia of Archaeal and Bacterial Type Strains, Phase II (KMG-II): from individual species to whole genera.</title>
        <authorList>
            <person name="Goeker M."/>
        </authorList>
    </citation>
    <scope>NUCLEOTIDE SEQUENCE [LARGE SCALE GENOMIC DNA]</scope>
    <source>
        <strain evidence="2 3">DSM 5002</strain>
    </source>
</reference>
<dbReference type="AlphaFoldDB" id="A0A397QAM6"/>
<comment type="caution">
    <text evidence="2">The sequence shown here is derived from an EMBL/GenBank/DDBJ whole genome shotgun (WGS) entry which is preliminary data.</text>
</comment>
<keyword evidence="3" id="KW-1185">Reference proteome</keyword>
<gene>
    <name evidence="2" type="ORF">BXY53_0331</name>
</gene>
<dbReference type="RefSeq" id="WP_119060196.1">
    <property type="nucleotide sequence ID" value="NZ_QXDF01000001.1"/>
</dbReference>
<evidence type="ECO:0000313" key="2">
    <source>
        <dbReference type="EMBL" id="RIA55271.1"/>
    </source>
</evidence>
<dbReference type="GO" id="GO:0004074">
    <property type="term" value="F:biliverdin reductase [NAD(P)H] activity"/>
    <property type="evidence" value="ECO:0007669"/>
    <property type="project" value="TreeGrafter"/>
</dbReference>
<accession>A0A397QAM6</accession>
<dbReference type="InterPro" id="IPR016040">
    <property type="entry name" value="NAD(P)-bd_dom"/>
</dbReference>